<dbReference type="STRING" id="683260.SAMN05421874_11051"/>
<feature type="transmembrane region" description="Helical" evidence="1">
    <location>
        <begin position="73"/>
        <end position="100"/>
    </location>
</feature>
<feature type="transmembrane region" description="Helical" evidence="1">
    <location>
        <begin position="170"/>
        <end position="187"/>
    </location>
</feature>
<feature type="transmembrane region" description="Helical" evidence="1">
    <location>
        <begin position="120"/>
        <end position="138"/>
    </location>
</feature>
<dbReference type="EMBL" id="FNFB01000010">
    <property type="protein sequence ID" value="SDK68750.1"/>
    <property type="molecule type" value="Genomic_DNA"/>
</dbReference>
<reference evidence="2 3" key="1">
    <citation type="submission" date="2016-10" db="EMBL/GenBank/DDBJ databases">
        <authorList>
            <person name="de Groot N.N."/>
        </authorList>
    </citation>
    <scope>NUCLEOTIDE SEQUENCE [LARGE SCALE GENOMIC DNA]</scope>
    <source>
        <strain evidence="2 3">CGMCC 4.5681</strain>
    </source>
</reference>
<gene>
    <name evidence="2" type="ORF">SAMN05421874_11051</name>
</gene>
<sequence>MIPFMSFRFSLVAAPLLILAYGVLRVLDGLDGSRGPGLAWTAGHLAFMAALVLFVQIFWRLRAMAGRDVLSTASAAVGTVGVVTLLGQFGVDIVVGFAAADHAAMTPLFEQVRSVPGMQPVLYDVGPYLFYLAQLALVGQLAAMRRVRAWLPVLVLAYLALPIADKDLMPLGAVFLLVAFLPFIRAARPAASLS</sequence>
<accession>A0A1G9DY63</accession>
<dbReference type="AlphaFoldDB" id="A0A1G9DY63"/>
<feature type="transmembrane region" description="Helical" evidence="1">
    <location>
        <begin position="41"/>
        <end position="61"/>
    </location>
</feature>
<protein>
    <submittedName>
        <fullName evidence="2">Uncharacterized protein</fullName>
    </submittedName>
</protein>
<keyword evidence="1" id="KW-1133">Transmembrane helix</keyword>
<proteinExistence type="predicted"/>
<evidence type="ECO:0000313" key="2">
    <source>
        <dbReference type="EMBL" id="SDK68750.1"/>
    </source>
</evidence>
<evidence type="ECO:0000313" key="3">
    <source>
        <dbReference type="Proteomes" id="UP000198683"/>
    </source>
</evidence>
<name>A0A1G9DY63_9ACTN</name>
<organism evidence="2 3">
    <name type="scientific">Nonomuraea maritima</name>
    <dbReference type="NCBI Taxonomy" id="683260"/>
    <lineage>
        <taxon>Bacteria</taxon>
        <taxon>Bacillati</taxon>
        <taxon>Actinomycetota</taxon>
        <taxon>Actinomycetes</taxon>
        <taxon>Streptosporangiales</taxon>
        <taxon>Streptosporangiaceae</taxon>
        <taxon>Nonomuraea</taxon>
    </lineage>
</organism>
<keyword evidence="3" id="KW-1185">Reference proteome</keyword>
<evidence type="ECO:0000256" key="1">
    <source>
        <dbReference type="SAM" id="Phobius"/>
    </source>
</evidence>
<feature type="transmembrane region" description="Helical" evidence="1">
    <location>
        <begin position="147"/>
        <end position="164"/>
    </location>
</feature>
<keyword evidence="1" id="KW-0472">Membrane</keyword>
<dbReference type="Proteomes" id="UP000198683">
    <property type="component" value="Unassembled WGS sequence"/>
</dbReference>
<keyword evidence="1" id="KW-0812">Transmembrane</keyword>